<evidence type="ECO:0000256" key="5">
    <source>
        <dbReference type="ARBA" id="ARBA00022763"/>
    </source>
</evidence>
<evidence type="ECO:0000256" key="4">
    <source>
        <dbReference type="ARBA" id="ARBA00022737"/>
    </source>
</evidence>
<dbReference type="SMART" id="SM00320">
    <property type="entry name" value="WD40"/>
    <property type="match status" value="5"/>
</dbReference>
<keyword evidence="4" id="KW-0677">Repeat</keyword>
<dbReference type="GO" id="GO:0006281">
    <property type="term" value="P:DNA repair"/>
    <property type="evidence" value="ECO:0007669"/>
    <property type="project" value="UniProtKB-KW"/>
</dbReference>
<feature type="region of interest" description="Disordered" evidence="10">
    <location>
        <begin position="548"/>
        <end position="593"/>
    </location>
</feature>
<feature type="repeat" description="WD" evidence="9">
    <location>
        <begin position="164"/>
        <end position="199"/>
    </location>
</feature>
<dbReference type="PROSITE" id="PS50294">
    <property type="entry name" value="WD_REPEATS_REGION"/>
    <property type="match status" value="2"/>
</dbReference>
<feature type="compositionally biased region" description="Polar residues" evidence="10">
    <location>
        <begin position="436"/>
        <end position="447"/>
    </location>
</feature>
<evidence type="ECO:0000256" key="8">
    <source>
        <dbReference type="ARBA" id="ARBA00023242"/>
    </source>
</evidence>
<feature type="repeat" description="WD" evidence="9">
    <location>
        <begin position="60"/>
        <end position="91"/>
    </location>
</feature>
<keyword evidence="8" id="KW-0539">Nucleus</keyword>
<feature type="domain" description="CAF1B/HIR1 beta-propeller" evidence="11">
    <location>
        <begin position="1"/>
        <end position="214"/>
    </location>
</feature>
<dbReference type="eggNOG" id="KOG1009">
    <property type="taxonomic scope" value="Eukaryota"/>
</dbReference>
<feature type="compositionally biased region" description="Low complexity" evidence="10">
    <location>
        <begin position="556"/>
        <end position="570"/>
    </location>
</feature>
<comment type="similarity">
    <text evidence="2">Belongs to the WD repeat HIR1 family.</text>
</comment>
<dbReference type="InterPro" id="IPR001680">
    <property type="entry name" value="WD40_rpt"/>
</dbReference>
<evidence type="ECO:0000256" key="2">
    <source>
        <dbReference type="ARBA" id="ARBA00007306"/>
    </source>
</evidence>
<reference evidence="12 13" key="1">
    <citation type="journal article" date="2013" name="MBio">
        <title>Genome sequencing of the plant pathogen Taphrina deformans, the causal agent of peach leaf curl.</title>
        <authorList>
            <person name="Cisse O.H."/>
            <person name="Almeida J.M.G.C.F."/>
            <person name="Fonseca A."/>
            <person name="Kumar A.A."/>
            <person name="Salojaervi J."/>
            <person name="Overmyer K."/>
            <person name="Hauser P.M."/>
            <person name="Pagni M."/>
        </authorList>
    </citation>
    <scope>NUCLEOTIDE SEQUENCE [LARGE SCALE GENOMIC DNA]</scope>
    <source>
        <strain evidence="13">PYCC 5710 / ATCC 11124 / CBS 356.35 / IMI 108563 / JCM 9778 / NBRC 8474</strain>
    </source>
</reference>
<evidence type="ECO:0000256" key="3">
    <source>
        <dbReference type="ARBA" id="ARBA00022574"/>
    </source>
</evidence>
<dbReference type="PANTHER" id="PTHR15271">
    <property type="entry name" value="CHROMATIN ASSEMBLY FACTOR 1 SUBUNIT B"/>
    <property type="match status" value="1"/>
</dbReference>
<dbReference type="GO" id="GO:0006335">
    <property type="term" value="P:DNA replication-dependent chromatin assembly"/>
    <property type="evidence" value="ECO:0007669"/>
    <property type="project" value="InterPro"/>
</dbReference>
<keyword evidence="7" id="KW-0234">DNA repair</keyword>
<dbReference type="InterPro" id="IPR045145">
    <property type="entry name" value="PTHR15271"/>
</dbReference>
<evidence type="ECO:0000313" key="12">
    <source>
        <dbReference type="EMBL" id="CCG82053.1"/>
    </source>
</evidence>
<protein>
    <submittedName>
        <fullName evidence="12">Chromatin assembly factor 1 subunit B</fullName>
    </submittedName>
</protein>
<comment type="caution">
    <text evidence="12">The sequence shown here is derived from an EMBL/GenBank/DDBJ whole genome shotgun (WGS) entry which is preliminary data.</text>
</comment>
<dbReference type="EMBL" id="CAHR02000069">
    <property type="protein sequence ID" value="CCG82053.1"/>
    <property type="molecule type" value="Genomic_DNA"/>
</dbReference>
<feature type="region of interest" description="Disordered" evidence="10">
    <location>
        <begin position="417"/>
        <end position="448"/>
    </location>
</feature>
<dbReference type="InterPro" id="IPR036322">
    <property type="entry name" value="WD40_repeat_dom_sf"/>
</dbReference>
<dbReference type="OrthoDB" id="71227at2759"/>
<dbReference type="VEuPathDB" id="FungiDB:TAPDE_001982"/>
<sequence>MKSQAIQIYWHENSPIYSAHFETHGKGRLATAGGDNMVRIWQVISSKTGEIPAIKYLSTLARHTNAVNVVRFSPKGEHLASAGDDGNVLLWVPTEMKEASLVDHSDGNGPDKEHWRVKLMCRSSSGSEIYDIAWSPDGNYLITGSMDNVARIYDARDGQCVRQIAEHNHYVQGVAWDPLNEFVATQSSDRSLSVYNLKTKDGQLMVSNAQTSTKMAIPNLVKTRSSHSPVPDAKPSIASLLGESSAVASPTPSAPGTPTSSALPMRPPTITPSRRSSFNDSASNRGRSPSPMPGIPLPAVKPFGSPALPTGKSRTMNLFHDESLLTFFRRLTFTPDGSLLLAPAGQHKQGLDGLAKEEVVNTVYIYTRAGLSRPPVAHLPNQKKTAIAIKCSPVVYKLRTQEKSTIHAILEPPTDELVNLPPALEEPPGPSKPSADESSYSQATRQADSSHDAFKLPYRIVFAVATGDAVIIYDTQQSTPLAILSNLHYATFTDLAWSPDGHTLMMTSTDGFCSACVFDEEDLGQVYHNPPFPKVSKREEMVQKVDFPVPNPTRIPSPARSNSAASNTSSHPFATSASMIHGGTALSTPPDTAALTNSTSLPISSVMGVPVEIPGLHNKRASDSLEDAVNEPKKRRVQPTLVSSNKPC</sequence>
<keyword evidence="6" id="KW-0156">Chromatin regulator</keyword>
<evidence type="ECO:0000259" key="11">
    <source>
        <dbReference type="Pfam" id="PF24105"/>
    </source>
</evidence>
<feature type="region of interest" description="Disordered" evidence="10">
    <location>
        <begin position="243"/>
        <end position="308"/>
    </location>
</feature>
<evidence type="ECO:0000256" key="10">
    <source>
        <dbReference type="SAM" id="MobiDB-lite"/>
    </source>
</evidence>
<evidence type="ECO:0000313" key="13">
    <source>
        <dbReference type="Proteomes" id="UP000013776"/>
    </source>
</evidence>
<comment type="subcellular location">
    <subcellularLocation>
        <location evidence="1">Nucleus</location>
    </subcellularLocation>
</comment>
<dbReference type="STRING" id="1097556.R4X8T0"/>
<feature type="region of interest" description="Disordered" evidence="10">
    <location>
        <begin position="615"/>
        <end position="648"/>
    </location>
</feature>
<dbReference type="Proteomes" id="UP000013776">
    <property type="component" value="Unassembled WGS sequence"/>
</dbReference>
<keyword evidence="3 9" id="KW-0853">WD repeat</keyword>
<dbReference type="GO" id="GO:0006334">
    <property type="term" value="P:nucleosome assembly"/>
    <property type="evidence" value="ECO:0007669"/>
    <property type="project" value="TreeGrafter"/>
</dbReference>
<evidence type="ECO:0000256" key="1">
    <source>
        <dbReference type="ARBA" id="ARBA00004123"/>
    </source>
</evidence>
<dbReference type="GO" id="GO:0033186">
    <property type="term" value="C:CAF-1 complex"/>
    <property type="evidence" value="ECO:0007669"/>
    <property type="project" value="TreeGrafter"/>
</dbReference>
<dbReference type="GO" id="GO:0005634">
    <property type="term" value="C:nucleus"/>
    <property type="evidence" value="ECO:0007669"/>
    <property type="project" value="UniProtKB-SubCell"/>
</dbReference>
<dbReference type="InterPro" id="IPR055410">
    <property type="entry name" value="Beta-prop_CAF1B_HIR1"/>
</dbReference>
<dbReference type="Gene3D" id="2.130.10.10">
    <property type="entry name" value="YVTN repeat-like/Quinoprotein amine dehydrogenase"/>
    <property type="match status" value="2"/>
</dbReference>
<proteinExistence type="inferred from homology"/>
<evidence type="ECO:0000256" key="7">
    <source>
        <dbReference type="ARBA" id="ARBA00023204"/>
    </source>
</evidence>
<feature type="repeat" description="WD" evidence="9">
    <location>
        <begin position="122"/>
        <end position="163"/>
    </location>
</feature>
<feature type="domain" description="CAF1B/HIR1 beta-propeller" evidence="11">
    <location>
        <begin position="312"/>
        <end position="523"/>
    </location>
</feature>
<gene>
    <name evidence="12" type="ORF">TAPDE_001982</name>
</gene>
<feature type="compositionally biased region" description="Low complexity" evidence="10">
    <location>
        <begin position="244"/>
        <end position="262"/>
    </location>
</feature>
<dbReference type="PANTHER" id="PTHR15271:SF4">
    <property type="entry name" value="CHROMATIN ASSEMBLY FACTOR 1 SUBUNIT B"/>
    <property type="match status" value="1"/>
</dbReference>
<dbReference type="AlphaFoldDB" id="R4X8T0"/>
<keyword evidence="13" id="KW-1185">Reference proteome</keyword>
<evidence type="ECO:0000256" key="6">
    <source>
        <dbReference type="ARBA" id="ARBA00022853"/>
    </source>
</evidence>
<evidence type="ECO:0000256" key="9">
    <source>
        <dbReference type="PROSITE-ProRule" id="PRU00221"/>
    </source>
</evidence>
<feature type="compositionally biased region" description="Polar residues" evidence="10">
    <location>
        <begin position="271"/>
        <end position="287"/>
    </location>
</feature>
<dbReference type="PROSITE" id="PS50082">
    <property type="entry name" value="WD_REPEATS_2"/>
    <property type="match status" value="3"/>
</dbReference>
<name>R4X8T0_TAPDE</name>
<organism evidence="12 13">
    <name type="scientific">Taphrina deformans (strain PYCC 5710 / ATCC 11124 / CBS 356.35 / IMI 108563 / JCM 9778 / NBRC 8474)</name>
    <name type="common">Peach leaf curl fungus</name>
    <name type="synonym">Lalaria deformans</name>
    <dbReference type="NCBI Taxonomy" id="1097556"/>
    <lineage>
        <taxon>Eukaryota</taxon>
        <taxon>Fungi</taxon>
        <taxon>Dikarya</taxon>
        <taxon>Ascomycota</taxon>
        <taxon>Taphrinomycotina</taxon>
        <taxon>Taphrinomycetes</taxon>
        <taxon>Taphrinales</taxon>
        <taxon>Taphrinaceae</taxon>
        <taxon>Taphrina</taxon>
    </lineage>
</organism>
<dbReference type="SUPFAM" id="SSF50978">
    <property type="entry name" value="WD40 repeat-like"/>
    <property type="match status" value="1"/>
</dbReference>
<dbReference type="Pfam" id="PF24105">
    <property type="entry name" value="Beta-prop_CAF1B_HIR1"/>
    <property type="match status" value="2"/>
</dbReference>
<dbReference type="InterPro" id="IPR015943">
    <property type="entry name" value="WD40/YVTN_repeat-like_dom_sf"/>
</dbReference>
<keyword evidence="5" id="KW-0227">DNA damage</keyword>
<accession>R4X8T0</accession>